<dbReference type="OrthoDB" id="9765926at2"/>
<keyword evidence="1" id="KW-0732">Signal</keyword>
<dbReference type="STRING" id="313595.P700755_002148"/>
<dbReference type="NCBIfam" id="TIGR04183">
    <property type="entry name" value="Por_Secre_tail"/>
    <property type="match status" value="1"/>
</dbReference>
<dbReference type="eggNOG" id="COG4935">
    <property type="taxonomic scope" value="Bacteria"/>
</dbReference>
<dbReference type="Proteomes" id="UP000008514">
    <property type="component" value="Chromosome"/>
</dbReference>
<reference evidence="3" key="2">
    <citation type="submission" date="2012-09" db="EMBL/GenBank/DDBJ databases">
        <title>The complete sequence of Psychroflexus torquis an extreme psychrophile from sea-ice that is stimulated by light.</title>
        <authorList>
            <person name="Feng S."/>
            <person name="Powell S.M."/>
            <person name="Bowman J.P."/>
        </authorList>
    </citation>
    <scope>NUCLEOTIDE SEQUENCE [LARGE SCALE GENOMIC DNA]</scope>
    <source>
        <strain evidence="3">ATCC 700755</strain>
    </source>
</reference>
<dbReference type="Pfam" id="PF18962">
    <property type="entry name" value="Por_Secre_tail"/>
    <property type="match status" value="1"/>
</dbReference>
<accession>K4IGL5</accession>
<feature type="domain" description="Secretion system C-terminal sorting" evidence="2">
    <location>
        <begin position="1115"/>
        <end position="1182"/>
    </location>
</feature>
<dbReference type="RefSeq" id="WP_015024517.1">
    <property type="nucleotide sequence ID" value="NC_018721.1"/>
</dbReference>
<dbReference type="eggNOG" id="COG4886">
    <property type="taxonomic scope" value="Bacteria"/>
</dbReference>
<dbReference type="KEGG" id="ptq:P700755_002148"/>
<dbReference type="EMBL" id="CP003879">
    <property type="protein sequence ID" value="AFU68938.1"/>
    <property type="molecule type" value="Genomic_DNA"/>
</dbReference>
<reference evidence="3" key="1">
    <citation type="submission" date="2006-03" db="EMBL/GenBank/DDBJ databases">
        <authorList>
            <person name="Bowman J."/>
            <person name="Ferriera S."/>
            <person name="Johnson J."/>
            <person name="Kravitz S."/>
            <person name="Halpern A."/>
            <person name="Remington K."/>
            <person name="Beeson K."/>
            <person name="Tran B."/>
            <person name="Rogers Y.-H."/>
            <person name="Friedman R."/>
            <person name="Venter J.C."/>
        </authorList>
    </citation>
    <scope>NUCLEOTIDE SEQUENCE [LARGE SCALE GENOMIC DNA]</scope>
    <source>
        <strain evidence="3">ATCC 700755</strain>
    </source>
</reference>
<dbReference type="InterPro" id="IPR026444">
    <property type="entry name" value="Secre_tail"/>
</dbReference>
<sequence length="1184" mass="130523">MKTKLTYLLLLSIINICLVRSQDLEIGSPVNLTECFQFPIEGFDLTLNDGNVLNGLSPNTFSVYYFDNQADSNNNSISNAISTPENYSTGSFDLAQIWVNVVENANESNFGNSTFLLISIDVPVANNPGLTSLSGNFYVNDCDAGDTFDLTQLNANVIGSQSGNFNITYFESITDANNNQNEIVNPESFPINPQNGSVQKFSLVVRIEFDDATLCFDIAEFELNTYQQQEDDVEVIDLQVCSGSSGQIFVDLDDALVVNNPDLPLIPGFTEFTIIDNGGNNISFPNFENQVILNSYNPFTVEVSYVVGLSVIGSSFDNCTLTEIFTVFPSYTPQVQDITDIIACSAENEEAIFDLTINNALAIGDQTGNFTISYHFTLADANAGTNSVTDSGLDPTAFPLNDFEQFLFLRIENTDGTECFSVGFFFLQDADNLIALQPENTNFCSFIGEDNLTIDLTAFDADVKGSQDDINLIVTYFQEDVRIDTPSAFTINTGNTTITAVLSLDIFTSCFDEVSFDVSLNSTPAISNLLDLEVCTDFDFSSTFDLSLNISEAIGNQVGDFEVFFFNSLEEAENNENSLQEQGIDVENYPVDSSVETIFVRIQNENSESCFSTSSFELNSFPIEINPLVNLTNCSDQDSVNAIFDLTENESSALPDEADLTDYFFSYFDENDELITSPEAFETFVSQEIKLEIASSTNPACVVEGFFNIGIFETPMVVNLLDLEVCTDFDLSSTFDLSLNIPEAIGNQVGDFGVFFFNSLENAENNEKSIQEQGIDIENYPVDSSSETIFVRIQNENSESCFSTSSFELNSFPIEINPLVNLTNCGDQEDGNAIFDLTENESFALPDEADITDYFFSYFDENDELITSPEAFETSVSQEIKLEIASSANQACVVEGFFNIGIFETPMLVNLVDLEVCTDFNFSSTFDLSLNIPEAIGSQVGDFGVSFFNSLEEAENNENSLQVQGIDIENYTVDFLAETIFVRIQNENSESCFSTSSFELNSFPSEANDIENITECLDSETGIALFDLSDIPNLVTTSSENLTQLTVNVFTASDELVDINELYEATSSETLQIEVINTANPTCVEFTSVFLEVPNPNDENCTLGITTEEGLVLEVYPNPFTNTLNISSQQPIQQVNIYNIQGKIISKISGNSLEFLDVSNLSSGVYLIQFSSSELSVTQKLIKL</sequence>
<evidence type="ECO:0000259" key="2">
    <source>
        <dbReference type="Pfam" id="PF18962"/>
    </source>
</evidence>
<evidence type="ECO:0000256" key="1">
    <source>
        <dbReference type="ARBA" id="ARBA00022729"/>
    </source>
</evidence>
<keyword evidence="4" id="KW-1185">Reference proteome</keyword>
<gene>
    <name evidence="3" type="ordered locus">P700755_002148</name>
</gene>
<protein>
    <submittedName>
        <fullName evidence="3">Surface protein with Por secretion system C-terminal sorting domain</fullName>
    </submittedName>
</protein>
<evidence type="ECO:0000313" key="4">
    <source>
        <dbReference type="Proteomes" id="UP000008514"/>
    </source>
</evidence>
<dbReference type="AlphaFoldDB" id="K4IGL5"/>
<name>K4IGL5_PSYTT</name>
<proteinExistence type="predicted"/>
<evidence type="ECO:0000313" key="3">
    <source>
        <dbReference type="EMBL" id="AFU68938.1"/>
    </source>
</evidence>
<dbReference type="HOGENOM" id="CLU_272590_0_0_10"/>
<organism evidence="3 4">
    <name type="scientific">Psychroflexus torquis (strain ATCC 700755 / CIP 106069 / ACAM 623)</name>
    <dbReference type="NCBI Taxonomy" id="313595"/>
    <lineage>
        <taxon>Bacteria</taxon>
        <taxon>Pseudomonadati</taxon>
        <taxon>Bacteroidota</taxon>
        <taxon>Flavobacteriia</taxon>
        <taxon>Flavobacteriales</taxon>
        <taxon>Flavobacteriaceae</taxon>
        <taxon>Psychroflexus</taxon>
    </lineage>
</organism>